<reference evidence="2" key="1">
    <citation type="journal article" date="2019" name="Sci. Rep.">
        <title>Draft genome of Tanacetum cinerariifolium, the natural source of mosquito coil.</title>
        <authorList>
            <person name="Yamashiro T."/>
            <person name="Shiraishi A."/>
            <person name="Satake H."/>
            <person name="Nakayama K."/>
        </authorList>
    </citation>
    <scope>NUCLEOTIDE SEQUENCE</scope>
</reference>
<feature type="compositionally biased region" description="Basic and acidic residues" evidence="1">
    <location>
        <begin position="1"/>
        <end position="17"/>
    </location>
</feature>
<comment type="caution">
    <text evidence="2">The sequence shown here is derived from an EMBL/GenBank/DDBJ whole genome shotgun (WGS) entry which is preliminary data.</text>
</comment>
<evidence type="ECO:0000256" key="1">
    <source>
        <dbReference type="SAM" id="MobiDB-lite"/>
    </source>
</evidence>
<accession>A0A699X8V3</accession>
<feature type="region of interest" description="Disordered" evidence="1">
    <location>
        <begin position="1"/>
        <end position="75"/>
    </location>
</feature>
<name>A0A699X8V3_TANCI</name>
<feature type="non-terminal residue" evidence="2">
    <location>
        <position position="1"/>
    </location>
</feature>
<proteinExistence type="predicted"/>
<gene>
    <name evidence="2" type="ORF">Tci_928254</name>
</gene>
<evidence type="ECO:0000313" key="2">
    <source>
        <dbReference type="EMBL" id="GFD56285.1"/>
    </source>
</evidence>
<dbReference type="EMBL" id="BKCJ011827697">
    <property type="protein sequence ID" value="GFD56285.1"/>
    <property type="molecule type" value="Genomic_DNA"/>
</dbReference>
<protein>
    <submittedName>
        <fullName evidence="2">Uncharacterized protein</fullName>
    </submittedName>
</protein>
<organism evidence="2">
    <name type="scientific">Tanacetum cinerariifolium</name>
    <name type="common">Dalmatian daisy</name>
    <name type="synonym">Chrysanthemum cinerariifolium</name>
    <dbReference type="NCBI Taxonomy" id="118510"/>
    <lineage>
        <taxon>Eukaryota</taxon>
        <taxon>Viridiplantae</taxon>
        <taxon>Streptophyta</taxon>
        <taxon>Embryophyta</taxon>
        <taxon>Tracheophyta</taxon>
        <taxon>Spermatophyta</taxon>
        <taxon>Magnoliopsida</taxon>
        <taxon>eudicotyledons</taxon>
        <taxon>Gunneridae</taxon>
        <taxon>Pentapetalae</taxon>
        <taxon>asterids</taxon>
        <taxon>campanulids</taxon>
        <taxon>Asterales</taxon>
        <taxon>Asteraceae</taxon>
        <taxon>Asteroideae</taxon>
        <taxon>Anthemideae</taxon>
        <taxon>Anthemidinae</taxon>
        <taxon>Tanacetum</taxon>
    </lineage>
</organism>
<feature type="compositionally biased region" description="Basic and acidic residues" evidence="1">
    <location>
        <begin position="25"/>
        <end position="66"/>
    </location>
</feature>
<sequence>RARRDGNTALFRLERQRPLRGLDGGTRRAPEHRHHDARPVPDQRQVEPDRRGRHGADGERLSDRGPGHGRCGRPR</sequence>
<dbReference type="AlphaFoldDB" id="A0A699X8V3"/>